<proteinExistence type="inferred from homology"/>
<dbReference type="Pfam" id="PF00437">
    <property type="entry name" value="T2SSE"/>
    <property type="match status" value="1"/>
</dbReference>
<sequence length="369" mass="40580">MTANPITKDTIKEITNDIGKGVHALLTLAVEREASDLFITAGRPPTLKVNGILEPAGEVALKPADTEVLIRELFFKEVHFQEFMAQGEKDFSVSIFGVGRFRVAAYTQRGSMAAAIRILRFDQPDPLELGIPDMVLDFHRQTRGLILVTGPTGSGKSTTLSAIIHLINQRRACHILTLEDPIEYLHTHAKSLVDQREIGMDTRSYAHALRAAMRQSPDVILVGEMRDHETISIALTAAETGHLVLSTLHTVGAAKTIDRIIDVFPAEQQQQVRIQLSTVLHSVVSQQLISTDDDRRAAAFEIMLVNGAIRNMIRDAKIPQIDAAIQTGKAQGMISMDMSLANLVKAGKISKESALTHCMNPEVLNRYLL</sequence>
<evidence type="ECO:0000259" key="2">
    <source>
        <dbReference type="PROSITE" id="PS00662"/>
    </source>
</evidence>
<dbReference type="NCBIfam" id="TIGR01420">
    <property type="entry name" value="pilT_fam"/>
    <property type="match status" value="1"/>
</dbReference>
<dbReference type="GO" id="GO:0005524">
    <property type="term" value="F:ATP binding"/>
    <property type="evidence" value="ECO:0007669"/>
    <property type="project" value="InterPro"/>
</dbReference>
<evidence type="ECO:0000256" key="1">
    <source>
        <dbReference type="ARBA" id="ARBA00006611"/>
    </source>
</evidence>
<protein>
    <submittedName>
        <fullName evidence="3">Twitching motility protein PilT</fullName>
    </submittedName>
</protein>
<dbReference type="Proteomes" id="UP001158066">
    <property type="component" value="Unassembled WGS sequence"/>
</dbReference>
<comment type="similarity">
    <text evidence="1">Belongs to the GSP E family.</text>
</comment>
<dbReference type="InterPro" id="IPR003593">
    <property type="entry name" value="AAA+_ATPase"/>
</dbReference>
<gene>
    <name evidence="3" type="ORF">SAMN06296020_110117</name>
</gene>
<dbReference type="EMBL" id="FXUF01000010">
    <property type="protein sequence ID" value="SMP62870.1"/>
    <property type="molecule type" value="Genomic_DNA"/>
</dbReference>
<dbReference type="SUPFAM" id="SSF52540">
    <property type="entry name" value="P-loop containing nucleoside triphosphate hydrolases"/>
    <property type="match status" value="1"/>
</dbReference>
<dbReference type="CDD" id="cd01131">
    <property type="entry name" value="PilT"/>
    <property type="match status" value="1"/>
</dbReference>
<dbReference type="PROSITE" id="PS00662">
    <property type="entry name" value="T2SP_E"/>
    <property type="match status" value="1"/>
</dbReference>
<dbReference type="PANTHER" id="PTHR30486">
    <property type="entry name" value="TWITCHING MOTILITY PROTEIN PILT"/>
    <property type="match status" value="1"/>
</dbReference>
<dbReference type="InterPro" id="IPR050921">
    <property type="entry name" value="T4SS_GSP_E_ATPase"/>
</dbReference>
<dbReference type="AlphaFoldDB" id="A0AA45WXM5"/>
<accession>A0AA45WXM5</accession>
<reference evidence="3" key="1">
    <citation type="submission" date="2017-05" db="EMBL/GenBank/DDBJ databases">
        <authorList>
            <person name="Varghese N."/>
            <person name="Submissions S."/>
        </authorList>
    </citation>
    <scope>NUCLEOTIDE SEQUENCE</scope>
    <source>
        <strain evidence="3">Su22</strain>
    </source>
</reference>
<evidence type="ECO:0000313" key="3">
    <source>
        <dbReference type="EMBL" id="SMP62870.1"/>
    </source>
</evidence>
<dbReference type="GO" id="GO:0016887">
    <property type="term" value="F:ATP hydrolysis activity"/>
    <property type="evidence" value="ECO:0007669"/>
    <property type="project" value="InterPro"/>
</dbReference>
<dbReference type="SMART" id="SM00382">
    <property type="entry name" value="AAA"/>
    <property type="match status" value="1"/>
</dbReference>
<name>A0AA45WXM5_9CLOT</name>
<dbReference type="Gene3D" id="3.30.450.90">
    <property type="match status" value="1"/>
</dbReference>
<comment type="caution">
    <text evidence="3">The sequence shown here is derived from an EMBL/GenBank/DDBJ whole genome shotgun (WGS) entry which is preliminary data.</text>
</comment>
<dbReference type="InterPro" id="IPR001482">
    <property type="entry name" value="T2SS/T4SS_dom"/>
</dbReference>
<organism evidence="3 4">
    <name type="scientific">Anoxynatronum buryatiense</name>
    <dbReference type="NCBI Taxonomy" id="489973"/>
    <lineage>
        <taxon>Bacteria</taxon>
        <taxon>Bacillati</taxon>
        <taxon>Bacillota</taxon>
        <taxon>Clostridia</taxon>
        <taxon>Eubacteriales</taxon>
        <taxon>Clostridiaceae</taxon>
        <taxon>Anoxynatronum</taxon>
    </lineage>
</organism>
<feature type="domain" description="Bacterial type II secretion system protein E" evidence="2">
    <location>
        <begin position="213"/>
        <end position="227"/>
    </location>
</feature>
<keyword evidence="4" id="KW-1185">Reference proteome</keyword>
<dbReference type="InterPro" id="IPR027417">
    <property type="entry name" value="P-loop_NTPase"/>
</dbReference>
<evidence type="ECO:0000313" key="4">
    <source>
        <dbReference type="Proteomes" id="UP001158066"/>
    </source>
</evidence>
<dbReference type="Gene3D" id="3.40.50.300">
    <property type="entry name" value="P-loop containing nucleotide triphosphate hydrolases"/>
    <property type="match status" value="1"/>
</dbReference>
<dbReference type="InterPro" id="IPR006321">
    <property type="entry name" value="PilT/PilU"/>
</dbReference>